<dbReference type="RefSeq" id="WP_226936971.1">
    <property type="nucleotide sequence ID" value="NZ_JACDXX010000017.1"/>
</dbReference>
<accession>A0ABS8CQ29</accession>
<comment type="caution">
    <text evidence="1">The sequence shown here is derived from an EMBL/GenBank/DDBJ whole genome shotgun (WGS) entry which is preliminary data.</text>
</comment>
<proteinExistence type="predicted"/>
<evidence type="ECO:0008006" key="3">
    <source>
        <dbReference type="Google" id="ProtNLM"/>
    </source>
</evidence>
<gene>
    <name evidence="1" type="ORF">H0485_16025</name>
</gene>
<dbReference type="Gene3D" id="1.10.10.60">
    <property type="entry name" value="Homeodomain-like"/>
    <property type="match status" value="1"/>
</dbReference>
<evidence type="ECO:0000313" key="2">
    <source>
        <dbReference type="Proteomes" id="UP001198571"/>
    </source>
</evidence>
<dbReference type="Proteomes" id="UP001198571">
    <property type="component" value="Unassembled WGS sequence"/>
</dbReference>
<name>A0ABS8CQ29_9RHOB</name>
<organism evidence="1 2">
    <name type="scientific">Pseudogemmobacter faecipullorum</name>
    <dbReference type="NCBI Taxonomy" id="2755041"/>
    <lineage>
        <taxon>Bacteria</taxon>
        <taxon>Pseudomonadati</taxon>
        <taxon>Pseudomonadota</taxon>
        <taxon>Alphaproteobacteria</taxon>
        <taxon>Rhodobacterales</taxon>
        <taxon>Paracoccaceae</taxon>
        <taxon>Pseudogemmobacter</taxon>
    </lineage>
</organism>
<sequence length="60" mass="6506">MSAPATPRSFWTDAEMLRALALRDSGLSCGQIADRLGRSRNSLAGVLHRIDHELAQSEVA</sequence>
<dbReference type="Pfam" id="PF13384">
    <property type="entry name" value="HTH_23"/>
    <property type="match status" value="1"/>
</dbReference>
<evidence type="ECO:0000313" key="1">
    <source>
        <dbReference type="EMBL" id="MCB5411499.1"/>
    </source>
</evidence>
<dbReference type="EMBL" id="JACDXX010000017">
    <property type="protein sequence ID" value="MCB5411499.1"/>
    <property type="molecule type" value="Genomic_DNA"/>
</dbReference>
<keyword evidence="2" id="KW-1185">Reference proteome</keyword>
<reference evidence="1 2" key="1">
    <citation type="submission" date="2020-07" db="EMBL/GenBank/DDBJ databases">
        <title>Pseudogemmobacter sp. nov., isolated from poultry manure in Taiwan.</title>
        <authorList>
            <person name="Lin S.-Y."/>
            <person name="Tang Y.-S."/>
            <person name="Young C.-C."/>
        </authorList>
    </citation>
    <scope>NUCLEOTIDE SEQUENCE [LARGE SCALE GENOMIC DNA]</scope>
    <source>
        <strain evidence="1 2">CC-YST710</strain>
    </source>
</reference>
<protein>
    <recommendedName>
        <fullName evidence="3">Helix-turn-helix domain-containing protein</fullName>
    </recommendedName>
</protein>